<evidence type="ECO:0000313" key="1">
    <source>
        <dbReference type="EMBL" id="VDD95784.1"/>
    </source>
</evidence>
<proteinExistence type="predicted"/>
<name>A0A0N4VK39_ENTVE</name>
<reference evidence="3" key="1">
    <citation type="submission" date="2017-02" db="UniProtKB">
        <authorList>
            <consortium name="WormBaseParasite"/>
        </authorList>
    </citation>
    <scope>IDENTIFICATION</scope>
</reference>
<sequence length="341" mass="38737">MKQFIVNNTHVGVIEKNSFINYSAEKIEILNSKINEIKTSPFLDAEVNQLIMKNNEFLGGDFKTMFYGTDAQSLDVANNSFVCDQNDCETNALFMSKNLDHISWNFESNFCVQPEACKAAPQWSNKNMFCRFSRSVVKCYCKNDSPAVVPLVNTSILLISDCAFLNLNSEAGLFLSKLYIVYSNLILIYDLPRHLKSLTILQSKVRLKSNALRNAKLKKFELISSKIDSFESFALKDATVENFLVYDSSLEDAELNAFEGTKIATFLGNKSEFHKMGTLWSSVENVTLFNSSVTEPQQLLTAKLLCFRTLLLLLTRSYRNDCDLNFEPQLVRHHLQQGKIS</sequence>
<evidence type="ECO:0000313" key="3">
    <source>
        <dbReference type="WBParaSite" id="EVEC_0001122101-mRNA-1"/>
    </source>
</evidence>
<dbReference type="Proteomes" id="UP000274131">
    <property type="component" value="Unassembled WGS sequence"/>
</dbReference>
<dbReference type="AlphaFoldDB" id="A0A0N4VK39"/>
<dbReference type="EMBL" id="UXUI01010929">
    <property type="protein sequence ID" value="VDD95784.1"/>
    <property type="molecule type" value="Genomic_DNA"/>
</dbReference>
<protein>
    <submittedName>
        <fullName evidence="3">Recep_L_domain domain-containing protein</fullName>
    </submittedName>
</protein>
<organism evidence="3">
    <name type="scientific">Enterobius vermicularis</name>
    <name type="common">Human pinworm</name>
    <dbReference type="NCBI Taxonomy" id="51028"/>
    <lineage>
        <taxon>Eukaryota</taxon>
        <taxon>Metazoa</taxon>
        <taxon>Ecdysozoa</taxon>
        <taxon>Nematoda</taxon>
        <taxon>Chromadorea</taxon>
        <taxon>Rhabditida</taxon>
        <taxon>Spirurina</taxon>
        <taxon>Oxyuridomorpha</taxon>
        <taxon>Oxyuroidea</taxon>
        <taxon>Oxyuridae</taxon>
        <taxon>Enterobius</taxon>
    </lineage>
</organism>
<dbReference type="STRING" id="51028.A0A0N4VK39"/>
<dbReference type="WBParaSite" id="EVEC_0001122101-mRNA-1">
    <property type="protein sequence ID" value="EVEC_0001122101-mRNA-1"/>
    <property type="gene ID" value="EVEC_0001122101"/>
</dbReference>
<reference evidence="1 2" key="2">
    <citation type="submission" date="2018-10" db="EMBL/GenBank/DDBJ databases">
        <authorList>
            <consortium name="Pathogen Informatics"/>
        </authorList>
    </citation>
    <scope>NUCLEOTIDE SEQUENCE [LARGE SCALE GENOMIC DNA]</scope>
</reference>
<evidence type="ECO:0000313" key="2">
    <source>
        <dbReference type="Proteomes" id="UP000274131"/>
    </source>
</evidence>
<dbReference type="OrthoDB" id="6360013at2759"/>
<gene>
    <name evidence="1" type="ORF">EVEC_LOCUS10535</name>
</gene>
<accession>A0A0N4VK39</accession>
<keyword evidence="2" id="KW-1185">Reference proteome</keyword>